<proteinExistence type="predicted"/>
<keyword evidence="1" id="KW-1185">Reference proteome</keyword>
<dbReference type="RefSeq" id="XP_073921291.1">
    <property type="nucleotide sequence ID" value="XM_074065190.1"/>
</dbReference>
<evidence type="ECO:0000313" key="1">
    <source>
        <dbReference type="Proteomes" id="UP001732720"/>
    </source>
</evidence>
<gene>
    <name evidence="2" type="primary">LOC141420705</name>
</gene>
<reference evidence="2" key="1">
    <citation type="submission" date="2025-08" db="UniProtKB">
        <authorList>
            <consortium name="RefSeq"/>
        </authorList>
    </citation>
    <scope>IDENTIFICATION</scope>
</reference>
<evidence type="ECO:0000313" key="2">
    <source>
        <dbReference type="RefSeq" id="XP_073921291.1"/>
    </source>
</evidence>
<dbReference type="Proteomes" id="UP001732720">
    <property type="component" value="Chromosome 1"/>
</dbReference>
<protein>
    <submittedName>
        <fullName evidence="2">Uncharacterized protein</fullName>
    </submittedName>
</protein>
<sequence>MLRLHPYFLMPPPFPNPPLRPFSPKRTHSRSPLALVSASGSAAGARPTPTQRTTTPRQQPLGLQPPPTSQKLIVGGGLTHLGEGRGSSAEPAKPRQTRPSPAPRSCGRRREEGSPARASAAPGARRAESAGRARVGRRPCWGAWGEPARGAAGAKLRGPDARGRGGAARLPLLPLRAPGASPQAALPAARRVHRASEGMCGGRGWSCRRRRRASRS</sequence>
<organism evidence="1 2">
    <name type="scientific">Castor canadensis</name>
    <name type="common">American beaver</name>
    <dbReference type="NCBI Taxonomy" id="51338"/>
    <lineage>
        <taxon>Eukaryota</taxon>
        <taxon>Metazoa</taxon>
        <taxon>Chordata</taxon>
        <taxon>Craniata</taxon>
        <taxon>Vertebrata</taxon>
        <taxon>Euteleostomi</taxon>
        <taxon>Mammalia</taxon>
        <taxon>Eutheria</taxon>
        <taxon>Euarchontoglires</taxon>
        <taxon>Glires</taxon>
        <taxon>Rodentia</taxon>
        <taxon>Castorimorpha</taxon>
        <taxon>Castoridae</taxon>
        <taxon>Castor</taxon>
    </lineage>
</organism>
<name>A0AC58LW16_CASCN</name>
<accession>A0AC58LW16</accession>